<feature type="transmembrane region" description="Helical" evidence="6">
    <location>
        <begin position="229"/>
        <end position="248"/>
    </location>
</feature>
<proteinExistence type="inferred from homology"/>
<keyword evidence="5 6" id="KW-0472">Membrane</keyword>
<comment type="subcellular location">
    <subcellularLocation>
        <location evidence="1">Membrane</location>
        <topology evidence="1">Multi-pass membrane protein</topology>
    </subcellularLocation>
</comment>
<feature type="transmembrane region" description="Helical" evidence="6">
    <location>
        <begin position="142"/>
        <end position="162"/>
    </location>
</feature>
<comment type="caution">
    <text evidence="7">The sequence shown here is derived from an EMBL/GenBank/DDBJ whole genome shotgun (WGS) entry which is preliminary data.</text>
</comment>
<keyword evidence="3 6" id="KW-0812">Transmembrane</keyword>
<evidence type="ECO:0000256" key="5">
    <source>
        <dbReference type="ARBA" id="ARBA00023136"/>
    </source>
</evidence>
<evidence type="ECO:0000313" key="8">
    <source>
        <dbReference type="Proteomes" id="UP000676917"/>
    </source>
</evidence>
<dbReference type="Proteomes" id="UP000676917">
    <property type="component" value="Unassembled WGS sequence"/>
</dbReference>
<dbReference type="InterPro" id="IPR002549">
    <property type="entry name" value="AI-2E-like"/>
</dbReference>
<evidence type="ECO:0000256" key="2">
    <source>
        <dbReference type="ARBA" id="ARBA00009773"/>
    </source>
</evidence>
<keyword evidence="8" id="KW-1185">Reference proteome</keyword>
<feature type="transmembrane region" description="Helical" evidence="6">
    <location>
        <begin position="324"/>
        <end position="353"/>
    </location>
</feature>
<comment type="similarity">
    <text evidence="2">Belongs to the autoinducer-2 exporter (AI-2E) (TC 2.A.86) family.</text>
</comment>
<reference evidence="7" key="1">
    <citation type="submission" date="2021-03" db="EMBL/GenBank/DDBJ databases">
        <title>Antimicrobial resistance genes in bacteria isolated from Japanese honey, and their potential for conferring macrolide and lincosamide resistance in the American foulbrood pathogen Paenibacillus larvae.</title>
        <authorList>
            <person name="Okamoto M."/>
            <person name="Kumagai M."/>
            <person name="Kanamori H."/>
            <person name="Takamatsu D."/>
        </authorList>
    </citation>
    <scope>NUCLEOTIDE SEQUENCE</scope>
    <source>
        <strain evidence="7">J43TS3</strain>
    </source>
</reference>
<dbReference type="AlphaFoldDB" id="A0A919XA06"/>
<sequence>MNSENRFIKFLGGKSVVFALLLLILIGFTIFLYEKISYIFNPLLVILSTITPPIILAFIAYYLLNPIVDLLERVKIKRIWGIVIIIIGISGLLTGLILLIAPAIEAQVTDLVKTLPKYVQRLWLDINDWLESSFVAAYYDEAYNWVVSNFSNIPGIIGSYLGNAFAGVKSFASTVTNFVVAIVTFPIILFFLLKDGDRFKAYSLRLLPPRFRDDVNQILKNMDAQVGSYIQGQIIVASCIGILLYIGYLIIGLDYAITLAIVAALLSVVPYLGPTMSIIPAVIIAIVDSPLMLLKLAVVWVVVQFLEGNFISPNIMGKTMKIHPLTIIIVLLVAGNLFGLIGVILGIPGYAILKVLVTYVFQKFKERYNRFYGKDYGAYQEQEK</sequence>
<evidence type="ECO:0000313" key="7">
    <source>
        <dbReference type="EMBL" id="GIO27255.1"/>
    </source>
</evidence>
<gene>
    <name evidence="7" type="ORF">J43TS3_18660</name>
</gene>
<protein>
    <submittedName>
        <fullName evidence="7">AI-2E family transporter</fullName>
    </submittedName>
</protein>
<feature type="transmembrane region" description="Helical" evidence="6">
    <location>
        <begin position="12"/>
        <end position="33"/>
    </location>
</feature>
<name>A0A919XA06_9BACI</name>
<evidence type="ECO:0000256" key="4">
    <source>
        <dbReference type="ARBA" id="ARBA00022989"/>
    </source>
</evidence>
<dbReference type="PANTHER" id="PTHR21716:SF69">
    <property type="entry name" value="TRANSPORT PROTEIN YUBA-RELATED"/>
    <property type="match status" value="1"/>
</dbReference>
<evidence type="ECO:0000256" key="6">
    <source>
        <dbReference type="SAM" id="Phobius"/>
    </source>
</evidence>
<organism evidence="7 8">
    <name type="scientific">Ornithinibacillus bavariensis</name>
    <dbReference type="NCBI Taxonomy" id="545502"/>
    <lineage>
        <taxon>Bacteria</taxon>
        <taxon>Bacillati</taxon>
        <taxon>Bacillota</taxon>
        <taxon>Bacilli</taxon>
        <taxon>Bacillales</taxon>
        <taxon>Bacillaceae</taxon>
        <taxon>Ornithinibacillus</taxon>
    </lineage>
</organism>
<evidence type="ECO:0000256" key="1">
    <source>
        <dbReference type="ARBA" id="ARBA00004141"/>
    </source>
</evidence>
<feature type="transmembrane region" description="Helical" evidence="6">
    <location>
        <begin position="278"/>
        <end position="303"/>
    </location>
</feature>
<dbReference type="PANTHER" id="PTHR21716">
    <property type="entry name" value="TRANSMEMBRANE PROTEIN"/>
    <property type="match status" value="1"/>
</dbReference>
<dbReference type="GO" id="GO:0055085">
    <property type="term" value="P:transmembrane transport"/>
    <property type="evidence" value="ECO:0007669"/>
    <property type="project" value="TreeGrafter"/>
</dbReference>
<dbReference type="RefSeq" id="WP_212920965.1">
    <property type="nucleotide sequence ID" value="NZ_BORP01000003.1"/>
</dbReference>
<feature type="transmembrane region" description="Helical" evidence="6">
    <location>
        <begin position="39"/>
        <end position="64"/>
    </location>
</feature>
<accession>A0A919XA06</accession>
<feature type="transmembrane region" description="Helical" evidence="6">
    <location>
        <begin position="79"/>
        <end position="104"/>
    </location>
</feature>
<keyword evidence="4 6" id="KW-1133">Transmembrane helix</keyword>
<dbReference type="EMBL" id="BORP01000003">
    <property type="protein sequence ID" value="GIO27255.1"/>
    <property type="molecule type" value="Genomic_DNA"/>
</dbReference>
<evidence type="ECO:0000256" key="3">
    <source>
        <dbReference type="ARBA" id="ARBA00022692"/>
    </source>
</evidence>
<feature type="transmembrane region" description="Helical" evidence="6">
    <location>
        <begin position="174"/>
        <end position="193"/>
    </location>
</feature>
<dbReference type="Pfam" id="PF01594">
    <property type="entry name" value="AI-2E_transport"/>
    <property type="match status" value="1"/>
</dbReference>
<dbReference type="GO" id="GO:0016020">
    <property type="term" value="C:membrane"/>
    <property type="evidence" value="ECO:0007669"/>
    <property type="project" value="UniProtKB-SubCell"/>
</dbReference>